<dbReference type="SMART" id="SM00454">
    <property type="entry name" value="SAM"/>
    <property type="match status" value="1"/>
</dbReference>
<dbReference type="InterPro" id="IPR036770">
    <property type="entry name" value="Ankyrin_rpt-contain_sf"/>
</dbReference>
<dbReference type="PANTHER" id="PTHR24198:SF165">
    <property type="entry name" value="ANKYRIN REPEAT-CONTAINING PROTEIN-RELATED"/>
    <property type="match status" value="1"/>
</dbReference>
<dbReference type="SUPFAM" id="SSF48403">
    <property type="entry name" value="Ankyrin repeat"/>
    <property type="match status" value="1"/>
</dbReference>
<dbReference type="InterPro" id="IPR001660">
    <property type="entry name" value="SAM"/>
</dbReference>
<keyword evidence="8" id="KW-1185">Reference proteome</keyword>
<keyword evidence="2 3" id="KW-0040">ANK repeat</keyword>
<gene>
    <name evidence="7" type="ORF">ASIM_LOCUS12928</name>
</gene>
<dbReference type="Proteomes" id="UP000267096">
    <property type="component" value="Unassembled WGS sequence"/>
</dbReference>
<feature type="domain" description="SAM" evidence="6">
    <location>
        <begin position="269"/>
        <end position="332"/>
    </location>
</feature>
<evidence type="ECO:0000256" key="1">
    <source>
        <dbReference type="ARBA" id="ARBA00022737"/>
    </source>
</evidence>
<dbReference type="PANTHER" id="PTHR24198">
    <property type="entry name" value="ANKYRIN REPEAT AND PROTEIN KINASE DOMAIN-CONTAINING PROTEIN"/>
    <property type="match status" value="1"/>
</dbReference>
<dbReference type="PROSITE" id="PS50105">
    <property type="entry name" value="SAM_DOMAIN"/>
    <property type="match status" value="1"/>
</dbReference>
<evidence type="ECO:0000313" key="8">
    <source>
        <dbReference type="Proteomes" id="UP000267096"/>
    </source>
</evidence>
<name>A0A0M3JYH7_ANISI</name>
<reference evidence="7 8" key="2">
    <citation type="submission" date="2018-11" db="EMBL/GenBank/DDBJ databases">
        <authorList>
            <consortium name="Pathogen Informatics"/>
        </authorList>
    </citation>
    <scope>NUCLEOTIDE SEQUENCE [LARGE SCALE GENOMIC DNA]</scope>
</reference>
<dbReference type="Gene3D" id="1.25.40.20">
    <property type="entry name" value="Ankyrin repeat-containing domain"/>
    <property type="match status" value="2"/>
</dbReference>
<organism evidence="9">
    <name type="scientific">Anisakis simplex</name>
    <name type="common">Herring worm</name>
    <dbReference type="NCBI Taxonomy" id="6269"/>
    <lineage>
        <taxon>Eukaryota</taxon>
        <taxon>Metazoa</taxon>
        <taxon>Ecdysozoa</taxon>
        <taxon>Nematoda</taxon>
        <taxon>Chromadorea</taxon>
        <taxon>Rhabditida</taxon>
        <taxon>Spirurina</taxon>
        <taxon>Ascaridomorpha</taxon>
        <taxon>Ascaridoidea</taxon>
        <taxon>Anisakidae</taxon>
        <taxon>Anisakis</taxon>
        <taxon>Anisakis simplex complex</taxon>
    </lineage>
</organism>
<feature type="repeat" description="ANK" evidence="3">
    <location>
        <begin position="78"/>
        <end position="110"/>
    </location>
</feature>
<protein>
    <submittedName>
        <fullName evidence="9">SAM domain-containing protein</fullName>
    </submittedName>
</protein>
<dbReference type="AlphaFoldDB" id="A0A0M3JYH7"/>
<dbReference type="SUPFAM" id="SSF47769">
    <property type="entry name" value="SAM/Pointed domain"/>
    <property type="match status" value="1"/>
</dbReference>
<dbReference type="EMBL" id="UYRR01031279">
    <property type="protein sequence ID" value="VDK48467.1"/>
    <property type="molecule type" value="Genomic_DNA"/>
</dbReference>
<proteinExistence type="predicted"/>
<feature type="region of interest" description="Disordered" evidence="5">
    <location>
        <begin position="1"/>
        <end position="23"/>
    </location>
</feature>
<evidence type="ECO:0000256" key="3">
    <source>
        <dbReference type="PROSITE-ProRule" id="PRU00023"/>
    </source>
</evidence>
<feature type="coiled-coil region" evidence="4">
    <location>
        <begin position="357"/>
        <end position="384"/>
    </location>
</feature>
<evidence type="ECO:0000256" key="5">
    <source>
        <dbReference type="SAM" id="MobiDB-lite"/>
    </source>
</evidence>
<dbReference type="OrthoDB" id="539213at2759"/>
<reference evidence="9" key="1">
    <citation type="submission" date="2017-02" db="UniProtKB">
        <authorList>
            <consortium name="WormBaseParasite"/>
        </authorList>
    </citation>
    <scope>IDENTIFICATION</scope>
</reference>
<keyword evidence="4" id="KW-0175">Coiled coil</keyword>
<keyword evidence="1" id="KW-0677">Repeat</keyword>
<dbReference type="Pfam" id="PF12796">
    <property type="entry name" value="Ank_2"/>
    <property type="match status" value="2"/>
</dbReference>
<evidence type="ECO:0000259" key="6">
    <source>
        <dbReference type="PROSITE" id="PS50105"/>
    </source>
</evidence>
<evidence type="ECO:0000313" key="7">
    <source>
        <dbReference type="EMBL" id="VDK48467.1"/>
    </source>
</evidence>
<dbReference type="InterPro" id="IPR013761">
    <property type="entry name" value="SAM/pointed_sf"/>
</dbReference>
<evidence type="ECO:0000256" key="4">
    <source>
        <dbReference type="SAM" id="Coils"/>
    </source>
</evidence>
<dbReference type="SMART" id="SM00248">
    <property type="entry name" value="ANK"/>
    <property type="match status" value="5"/>
</dbReference>
<sequence>MATVRSVRFSDDPPTISSVSNTTNEQSGLTSILLYPPRIYDDALYNPYDIYTAASIGDAEIIEAQLRSGFDANRMNRCGWNALMYAAYLGHESVCATLLNYGAQVDLVNAQGQSALMLASQCGNLAVVRCLLLLTTNIFHKLTSIAASLESSVRLLLRKGAQVDKQDNCGATALAHACSCSQSTTAEILLGAGANPNIPDANGMTPTLIACSTGHELTLLAVLQYDGDVKMCNIKGEDGEALAFEYPKALSIIREPPSNRKNEMKKGSDEITSLAGLLSRLKLDKYISIFDAQNIDLKSFLLLNDAKLIEMGVKAFGPRKKMLNAISRYHADGSFLASVERDSVGSIRSRGSTDLSSEQVTNELMQCQQQLAECQQDLRKTKKLLSEQTKVLSAISEAGKQTRKIANTMLEEIRHDQSNAHFEKYVSSIIRNIDEMSMKMLELPRL</sequence>
<dbReference type="Gene3D" id="1.10.150.50">
    <property type="entry name" value="Transcription Factor, Ets-1"/>
    <property type="match status" value="1"/>
</dbReference>
<evidence type="ECO:0000313" key="9">
    <source>
        <dbReference type="WBParaSite" id="ASIM_0001350001-mRNA-1"/>
    </source>
</evidence>
<evidence type="ECO:0000256" key="2">
    <source>
        <dbReference type="ARBA" id="ARBA00023043"/>
    </source>
</evidence>
<dbReference type="InterPro" id="IPR002110">
    <property type="entry name" value="Ankyrin_rpt"/>
</dbReference>
<accession>A0A0M3JYH7</accession>
<dbReference type="Pfam" id="PF00536">
    <property type="entry name" value="SAM_1"/>
    <property type="match status" value="1"/>
</dbReference>
<dbReference type="WBParaSite" id="ASIM_0001350001-mRNA-1">
    <property type="protein sequence ID" value="ASIM_0001350001-mRNA-1"/>
    <property type="gene ID" value="ASIM_0001350001"/>
</dbReference>
<dbReference type="PROSITE" id="PS50088">
    <property type="entry name" value="ANK_REPEAT"/>
    <property type="match status" value="1"/>
</dbReference>